<feature type="domain" description="Ig-like" evidence="3">
    <location>
        <begin position="78"/>
        <end position="168"/>
    </location>
</feature>
<dbReference type="Pfam" id="PF07686">
    <property type="entry name" value="V-set"/>
    <property type="match status" value="1"/>
</dbReference>
<organism evidence="4 5">
    <name type="scientific">Channa striata</name>
    <name type="common">Snakehead murrel</name>
    <name type="synonym">Ophicephalus striatus</name>
    <dbReference type="NCBI Taxonomy" id="64152"/>
    <lineage>
        <taxon>Eukaryota</taxon>
        <taxon>Metazoa</taxon>
        <taxon>Chordata</taxon>
        <taxon>Craniata</taxon>
        <taxon>Vertebrata</taxon>
        <taxon>Euteleostomi</taxon>
        <taxon>Actinopterygii</taxon>
        <taxon>Neopterygii</taxon>
        <taxon>Teleostei</taxon>
        <taxon>Neoteleostei</taxon>
        <taxon>Acanthomorphata</taxon>
        <taxon>Anabantaria</taxon>
        <taxon>Anabantiformes</taxon>
        <taxon>Channoidei</taxon>
        <taxon>Channidae</taxon>
        <taxon>Channa</taxon>
    </lineage>
</organism>
<dbReference type="GO" id="GO:0060097">
    <property type="term" value="P:cytoskeletal rearrangement involved in phagocytosis, engulfment"/>
    <property type="evidence" value="ECO:0007669"/>
    <property type="project" value="TreeGrafter"/>
</dbReference>
<dbReference type="InterPro" id="IPR003599">
    <property type="entry name" value="Ig_sub"/>
</dbReference>
<evidence type="ECO:0000259" key="3">
    <source>
        <dbReference type="PROSITE" id="PS50835"/>
    </source>
</evidence>
<dbReference type="InterPro" id="IPR013783">
    <property type="entry name" value="Ig-like_fold"/>
</dbReference>
<evidence type="ECO:0000256" key="1">
    <source>
        <dbReference type="SAM" id="MobiDB-lite"/>
    </source>
</evidence>
<dbReference type="Proteomes" id="UP001187415">
    <property type="component" value="Unassembled WGS sequence"/>
</dbReference>
<dbReference type="SUPFAM" id="SSF48726">
    <property type="entry name" value="Immunoglobulin"/>
    <property type="match status" value="1"/>
</dbReference>
<protein>
    <recommendedName>
        <fullName evidence="3">Ig-like domain-containing protein</fullName>
    </recommendedName>
</protein>
<keyword evidence="2" id="KW-0472">Membrane</keyword>
<dbReference type="GO" id="GO:0043277">
    <property type="term" value="P:apoptotic cell clearance"/>
    <property type="evidence" value="ECO:0007669"/>
    <property type="project" value="TreeGrafter"/>
</dbReference>
<keyword evidence="2" id="KW-0812">Transmembrane</keyword>
<evidence type="ECO:0000313" key="4">
    <source>
        <dbReference type="EMBL" id="KAK2827998.1"/>
    </source>
</evidence>
<dbReference type="Gene3D" id="2.60.40.10">
    <property type="entry name" value="Immunoglobulins"/>
    <property type="match status" value="1"/>
</dbReference>
<sequence length="294" mass="32037">MQTKKLLKKLLDDRQESSTFRESKLNSSLLSDSFFVHGFAGDDHNMLPLLLHAFTSLYVLTATARSAAATEIVVGTAGRKVLLPCRLETASQRGVEVCWGRGEPSLFTCHNAVINAAGDKVSYRRSYRFSLSSSFSLYIFNSRPSDAGFYHCRVQLPGPFNDRTSTVHLIIIDPRPSSSEESAELPETRDTAEPNPPEPNPPRTTAGYSTGDVAHERGSDVSATGPVVALVQSPVEQQGSSLLIFIGNTVRLSLIVFVPAVLLAAAYRVWSRKQASDGRPSQSEEPHEDISSSV</sequence>
<dbReference type="InterPro" id="IPR036179">
    <property type="entry name" value="Ig-like_dom_sf"/>
</dbReference>
<keyword evidence="2" id="KW-1133">Transmembrane helix</keyword>
<dbReference type="GO" id="GO:0001786">
    <property type="term" value="F:phosphatidylserine binding"/>
    <property type="evidence" value="ECO:0007669"/>
    <property type="project" value="TreeGrafter"/>
</dbReference>
<proteinExistence type="predicted"/>
<feature type="region of interest" description="Disordered" evidence="1">
    <location>
        <begin position="176"/>
        <end position="219"/>
    </location>
</feature>
<comment type="caution">
    <text evidence="4">The sequence shown here is derived from an EMBL/GenBank/DDBJ whole genome shotgun (WGS) entry which is preliminary data.</text>
</comment>
<dbReference type="InterPro" id="IPR007110">
    <property type="entry name" value="Ig-like_dom"/>
</dbReference>
<feature type="compositionally biased region" description="Basic and acidic residues" evidence="1">
    <location>
        <begin position="282"/>
        <end position="294"/>
    </location>
</feature>
<evidence type="ECO:0000256" key="2">
    <source>
        <dbReference type="SAM" id="Phobius"/>
    </source>
</evidence>
<keyword evidence="5" id="KW-1185">Reference proteome</keyword>
<gene>
    <name evidence="4" type="ORF">Q5P01_019032</name>
</gene>
<dbReference type="PANTHER" id="PTHR46608">
    <property type="entry name" value="T-CELL IMMUNOGLOBULIN AND MUCIN DOMAIN-CONTAINING PROTEIN 4"/>
    <property type="match status" value="1"/>
</dbReference>
<dbReference type="PANTHER" id="PTHR46608:SF3">
    <property type="entry name" value="T-CELL IMMUNOGLOBULIN AND MUCIN DOMAIN-CONTAINING PROTEIN 4"/>
    <property type="match status" value="1"/>
</dbReference>
<reference evidence="4" key="1">
    <citation type="submission" date="2023-07" db="EMBL/GenBank/DDBJ databases">
        <title>Chromosome-level Genome Assembly of Striped Snakehead (Channa striata).</title>
        <authorList>
            <person name="Liu H."/>
        </authorList>
    </citation>
    <scope>NUCLEOTIDE SEQUENCE</scope>
    <source>
        <strain evidence="4">Gz</strain>
        <tissue evidence="4">Muscle</tissue>
    </source>
</reference>
<evidence type="ECO:0000313" key="5">
    <source>
        <dbReference type="Proteomes" id="UP001187415"/>
    </source>
</evidence>
<feature type="transmembrane region" description="Helical" evidence="2">
    <location>
        <begin position="250"/>
        <end position="270"/>
    </location>
</feature>
<dbReference type="AlphaFoldDB" id="A0AA88SB64"/>
<dbReference type="EMBL" id="JAUPFM010000015">
    <property type="protein sequence ID" value="KAK2827998.1"/>
    <property type="molecule type" value="Genomic_DNA"/>
</dbReference>
<name>A0AA88SB64_CHASR</name>
<accession>A0AA88SB64</accession>
<dbReference type="InterPro" id="IPR013106">
    <property type="entry name" value="Ig_V-set"/>
</dbReference>
<feature type="region of interest" description="Disordered" evidence="1">
    <location>
        <begin position="273"/>
        <end position="294"/>
    </location>
</feature>
<dbReference type="PROSITE" id="PS50835">
    <property type="entry name" value="IG_LIKE"/>
    <property type="match status" value="1"/>
</dbReference>
<dbReference type="SMART" id="SM00409">
    <property type="entry name" value="IG"/>
    <property type="match status" value="1"/>
</dbReference>